<keyword evidence="4 7" id="KW-1133">Transmembrane helix</keyword>
<reference evidence="9 10" key="1">
    <citation type="submission" date="2017-07" db="EMBL/GenBank/DDBJ databases">
        <title>Amycolatopsis antarcticus sp. nov., isolated from the surface of an Antarcticus brown macroalga.</title>
        <authorList>
            <person name="Wang J."/>
            <person name="Leiva S."/>
            <person name="Huang J."/>
            <person name="Huang Y."/>
        </authorList>
    </citation>
    <scope>NUCLEOTIDE SEQUENCE [LARGE SCALE GENOMIC DNA]</scope>
    <source>
        <strain evidence="9 10">AU-G6</strain>
    </source>
</reference>
<dbReference type="Pfam" id="PF02687">
    <property type="entry name" value="FtsX"/>
    <property type="match status" value="2"/>
</dbReference>
<keyword evidence="10" id="KW-1185">Reference proteome</keyword>
<dbReference type="InParanoid" id="A0A263D6Y7"/>
<evidence type="ECO:0000256" key="4">
    <source>
        <dbReference type="ARBA" id="ARBA00022989"/>
    </source>
</evidence>
<feature type="transmembrane region" description="Helical" evidence="7">
    <location>
        <begin position="393"/>
        <end position="416"/>
    </location>
</feature>
<name>A0A263D6Y7_9PSEU</name>
<sequence length="829" mass="85799">MLITAFGIILESGLGPGVAAQRYTGAPVMVGGNQTLEVTIDDKSKEKSLPEQTTVPAERVRELEGVDGVQRVIGEVGFPAHVVTGQDDPAAAADGRTSLGHNWSAAALTPYDLREGAPPARPGEVVLDAELAEAAGVPVGGRVAVMTTGAVQRYRLTGIAEMREAEDTPRQATLFFSDAEAGEIAGRGGAVDAVGLLARPDTDPDELAERVEERLEGTGLVVYSGDDRGSLEFHDVAGARGDLTELSGALGGVVIMIAVMVVSSTLALTVHQRRRELALLRAVAATPKQIYRMIAGEALIISVVASVIGCLPGVLAAQVLRWALTLVGVVPEDFEFSYGPVPMLVAVAICVLAAELAAWGVARKAVAIKPIEALGDSATETPKLGGARTGIGIFLFLLGTCASLLPLFFGSIFAVAGAGSGALIMVISILLLGPPVVTAATKLLAGRVRNWFGVHGFLAVANILANSRRLATGIGPLVLAIGFASVQLFIPTTTAAAAEDEATDGTLSNYTITSSTGGISPTAVEDVLAAEGVEAATAVVRTQLYASTSLLDSPEVFDYQVQGVSPAGLERNLDLGVTSGSVRDLGRDTVAISGGAASTLGVSTGQPIQLHYPDGTHARPTVAAIYDRGLGFGDVTVPLDTLREHSSRVLDDTILVRSTPGADGEALTARLQDLAKRYPGLEVLDETGLSAAQQEQASASTFTSAIPLMLVFGYIAIAVANTLVMTTLSRVREFALLRLVGMTSGQVLRMMRAEASTAVVIAVVIGSLVPLLPLVTVSIGLTGSPIPSIPLWMYLGIVGLTSLVGFLSIMLPAKLALRSRPVDAIGLRE</sequence>
<dbReference type="GO" id="GO:0022857">
    <property type="term" value="F:transmembrane transporter activity"/>
    <property type="evidence" value="ECO:0007669"/>
    <property type="project" value="TreeGrafter"/>
</dbReference>
<evidence type="ECO:0000256" key="7">
    <source>
        <dbReference type="SAM" id="Phobius"/>
    </source>
</evidence>
<keyword evidence="5 7" id="KW-0472">Membrane</keyword>
<proteinExistence type="inferred from homology"/>
<dbReference type="GO" id="GO:0005886">
    <property type="term" value="C:plasma membrane"/>
    <property type="evidence" value="ECO:0007669"/>
    <property type="project" value="UniProtKB-SubCell"/>
</dbReference>
<feature type="transmembrane region" description="Helical" evidence="7">
    <location>
        <begin position="758"/>
        <end position="779"/>
    </location>
</feature>
<evidence type="ECO:0000256" key="6">
    <source>
        <dbReference type="ARBA" id="ARBA00038076"/>
    </source>
</evidence>
<comment type="caution">
    <text evidence="9">The sequence shown here is derived from an EMBL/GenBank/DDBJ whole genome shotgun (WGS) entry which is preliminary data.</text>
</comment>
<dbReference type="EMBL" id="NKYE01000004">
    <property type="protein sequence ID" value="OZM73788.1"/>
    <property type="molecule type" value="Genomic_DNA"/>
</dbReference>
<dbReference type="InterPro" id="IPR003838">
    <property type="entry name" value="ABC3_permease_C"/>
</dbReference>
<dbReference type="OrthoDB" id="3223244at2"/>
<feature type="transmembrane region" description="Helical" evidence="7">
    <location>
        <begin position="791"/>
        <end position="811"/>
    </location>
</feature>
<feature type="domain" description="ABC3 transporter permease C-terminal" evidence="8">
    <location>
        <begin position="715"/>
        <end position="819"/>
    </location>
</feature>
<feature type="transmembrane region" description="Helical" evidence="7">
    <location>
        <begin position="422"/>
        <end position="445"/>
    </location>
</feature>
<organism evidence="9 10">
    <name type="scientific">Amycolatopsis antarctica</name>
    <dbReference type="NCBI Taxonomy" id="1854586"/>
    <lineage>
        <taxon>Bacteria</taxon>
        <taxon>Bacillati</taxon>
        <taxon>Actinomycetota</taxon>
        <taxon>Actinomycetes</taxon>
        <taxon>Pseudonocardiales</taxon>
        <taxon>Pseudonocardiaceae</taxon>
        <taxon>Amycolatopsis</taxon>
    </lineage>
</organism>
<evidence type="ECO:0000313" key="9">
    <source>
        <dbReference type="EMBL" id="OZM73788.1"/>
    </source>
</evidence>
<feature type="transmembrane region" description="Helical" evidence="7">
    <location>
        <begin position="340"/>
        <end position="362"/>
    </location>
</feature>
<dbReference type="AlphaFoldDB" id="A0A263D6Y7"/>
<evidence type="ECO:0000256" key="5">
    <source>
        <dbReference type="ARBA" id="ARBA00023136"/>
    </source>
</evidence>
<evidence type="ECO:0000256" key="2">
    <source>
        <dbReference type="ARBA" id="ARBA00022475"/>
    </source>
</evidence>
<comment type="subcellular location">
    <subcellularLocation>
        <location evidence="1">Cell membrane</location>
        <topology evidence="1">Multi-pass membrane protein</topology>
    </subcellularLocation>
</comment>
<keyword evidence="2" id="KW-1003">Cell membrane</keyword>
<dbReference type="Proteomes" id="UP000242444">
    <property type="component" value="Unassembled WGS sequence"/>
</dbReference>
<accession>A0A263D6Y7</accession>
<feature type="transmembrane region" description="Helical" evidence="7">
    <location>
        <begin position="470"/>
        <end position="490"/>
    </location>
</feature>
<evidence type="ECO:0000256" key="3">
    <source>
        <dbReference type="ARBA" id="ARBA00022692"/>
    </source>
</evidence>
<dbReference type="PANTHER" id="PTHR30572">
    <property type="entry name" value="MEMBRANE COMPONENT OF TRANSPORTER-RELATED"/>
    <property type="match status" value="1"/>
</dbReference>
<feature type="transmembrane region" description="Helical" evidence="7">
    <location>
        <begin position="298"/>
        <end position="320"/>
    </location>
</feature>
<feature type="domain" description="ABC3 transporter permease C-terminal" evidence="8">
    <location>
        <begin position="250"/>
        <end position="368"/>
    </location>
</feature>
<feature type="transmembrane region" description="Helical" evidence="7">
    <location>
        <begin position="249"/>
        <end position="270"/>
    </location>
</feature>
<feature type="transmembrane region" description="Helical" evidence="7">
    <location>
        <begin position="705"/>
        <end position="728"/>
    </location>
</feature>
<evidence type="ECO:0000313" key="10">
    <source>
        <dbReference type="Proteomes" id="UP000242444"/>
    </source>
</evidence>
<evidence type="ECO:0000256" key="1">
    <source>
        <dbReference type="ARBA" id="ARBA00004651"/>
    </source>
</evidence>
<dbReference type="PANTHER" id="PTHR30572:SF4">
    <property type="entry name" value="ABC TRANSPORTER PERMEASE YTRF"/>
    <property type="match status" value="1"/>
</dbReference>
<keyword evidence="3 7" id="KW-0812">Transmembrane</keyword>
<dbReference type="InterPro" id="IPR050250">
    <property type="entry name" value="Macrolide_Exporter_MacB"/>
</dbReference>
<gene>
    <name evidence="9" type="ORF">CFN78_08610</name>
</gene>
<protein>
    <submittedName>
        <fullName evidence="9">ABC transporter permease</fullName>
    </submittedName>
</protein>
<evidence type="ECO:0000259" key="8">
    <source>
        <dbReference type="Pfam" id="PF02687"/>
    </source>
</evidence>
<comment type="similarity">
    <text evidence="6">Belongs to the ABC-4 integral membrane protein family.</text>
</comment>